<sequence length="115" mass="12634">MQWIAISQHWTAFIPAILQRWPEAEEDDLISLDGTQTSLASYLAKKTGRPISDLDEELEEWRAGATPADVRMDESEDMRNIDASARYVPVGENPSDDDAAFGDDGVEPSPVGRAG</sequence>
<evidence type="ECO:0000313" key="2">
    <source>
        <dbReference type="EMBL" id="RII40618.1"/>
    </source>
</evidence>
<organism evidence="2 3">
    <name type="scientific">Pseudooceanicola sediminis</name>
    <dbReference type="NCBI Taxonomy" id="2211117"/>
    <lineage>
        <taxon>Bacteria</taxon>
        <taxon>Pseudomonadati</taxon>
        <taxon>Pseudomonadota</taxon>
        <taxon>Alphaproteobacteria</taxon>
        <taxon>Rhodobacterales</taxon>
        <taxon>Paracoccaceae</taxon>
        <taxon>Pseudooceanicola</taxon>
    </lineage>
</organism>
<protein>
    <submittedName>
        <fullName evidence="2">Uncharacterized protein</fullName>
    </submittedName>
</protein>
<dbReference type="RefSeq" id="WP_119397138.1">
    <property type="nucleotide sequence ID" value="NZ_QWJJ01000001.1"/>
</dbReference>
<dbReference type="Gene3D" id="1.10.1470.10">
    <property type="entry name" value="YjbJ"/>
    <property type="match status" value="1"/>
</dbReference>
<name>A0A399J581_9RHOB</name>
<evidence type="ECO:0000313" key="3">
    <source>
        <dbReference type="Proteomes" id="UP000265848"/>
    </source>
</evidence>
<feature type="compositionally biased region" description="Acidic residues" evidence="1">
    <location>
        <begin position="94"/>
        <end position="106"/>
    </location>
</feature>
<proteinExistence type="predicted"/>
<feature type="region of interest" description="Disordered" evidence="1">
    <location>
        <begin position="85"/>
        <end position="115"/>
    </location>
</feature>
<accession>A0A399J581</accession>
<dbReference type="OrthoDB" id="7651547at2"/>
<reference evidence="2 3" key="1">
    <citation type="submission" date="2018-08" db="EMBL/GenBank/DDBJ databases">
        <title>Pseudooceanicola sediminis CY03 in the family Rhodobacteracea.</title>
        <authorList>
            <person name="Zhang Y.-J."/>
        </authorList>
    </citation>
    <scope>NUCLEOTIDE SEQUENCE [LARGE SCALE GENOMIC DNA]</scope>
    <source>
        <strain evidence="2 3">CY03</strain>
    </source>
</reference>
<comment type="caution">
    <text evidence="2">The sequence shown here is derived from an EMBL/GenBank/DDBJ whole genome shotgun (WGS) entry which is preliminary data.</text>
</comment>
<dbReference type="Proteomes" id="UP000265848">
    <property type="component" value="Unassembled WGS sequence"/>
</dbReference>
<dbReference type="EMBL" id="QWJJ01000001">
    <property type="protein sequence ID" value="RII40618.1"/>
    <property type="molecule type" value="Genomic_DNA"/>
</dbReference>
<dbReference type="InterPro" id="IPR036629">
    <property type="entry name" value="YjbJ_sf"/>
</dbReference>
<keyword evidence="3" id="KW-1185">Reference proteome</keyword>
<evidence type="ECO:0000256" key="1">
    <source>
        <dbReference type="SAM" id="MobiDB-lite"/>
    </source>
</evidence>
<dbReference type="AlphaFoldDB" id="A0A399J581"/>
<gene>
    <name evidence="2" type="ORF">DL237_00955</name>
</gene>